<feature type="compositionally biased region" description="Gly residues" evidence="5">
    <location>
        <begin position="707"/>
        <end position="716"/>
    </location>
</feature>
<comment type="similarity">
    <text evidence="4">Belongs to the eIF-3 subunit E family.</text>
</comment>
<evidence type="ECO:0000256" key="5">
    <source>
        <dbReference type="SAM" id="MobiDB-lite"/>
    </source>
</evidence>
<protein>
    <recommendedName>
        <fullName evidence="4">Eukaryotic translation initiation factor 3 subunit E</fullName>
        <shortName evidence="4">eIF3e</shortName>
    </recommendedName>
</protein>
<dbReference type="CDD" id="cd21378">
    <property type="entry name" value="eIF3E"/>
    <property type="match status" value="1"/>
</dbReference>
<evidence type="ECO:0000313" key="10">
    <source>
        <dbReference type="Proteomes" id="UP000310685"/>
    </source>
</evidence>
<reference evidence="9 10" key="1">
    <citation type="submission" date="2019-03" db="EMBL/GenBank/DDBJ databases">
        <title>Sequencing 25 genomes of Wallemia mellicola.</title>
        <authorList>
            <person name="Gostincar C."/>
        </authorList>
    </citation>
    <scope>NUCLEOTIDE SEQUENCE [LARGE SCALE GENOMIC DNA]</scope>
    <source>
        <strain evidence="7 10">EXF-6152</strain>
        <strain evidence="8 9">EXF-8738</strain>
    </source>
</reference>
<comment type="subcellular location">
    <subcellularLocation>
        <location evidence="4">Cytoplasm</location>
    </subcellularLocation>
</comment>
<name>A0A4T0LIG9_9BASI</name>
<dbReference type="GO" id="GO:0033290">
    <property type="term" value="C:eukaryotic 48S preinitiation complex"/>
    <property type="evidence" value="ECO:0007669"/>
    <property type="project" value="UniProtKB-UniRule"/>
</dbReference>
<evidence type="ECO:0000259" key="6">
    <source>
        <dbReference type="PROSITE" id="PS50250"/>
    </source>
</evidence>
<feature type="region of interest" description="Disordered" evidence="5">
    <location>
        <begin position="547"/>
        <end position="732"/>
    </location>
</feature>
<feature type="compositionally biased region" description="Low complexity" evidence="5">
    <location>
        <begin position="567"/>
        <end position="578"/>
    </location>
</feature>
<dbReference type="Proteomes" id="UP000305647">
    <property type="component" value="Unassembled WGS sequence"/>
</dbReference>
<feature type="compositionally biased region" description="Basic and acidic residues" evidence="5">
    <location>
        <begin position="589"/>
        <end position="602"/>
    </location>
</feature>
<keyword evidence="3 4" id="KW-0648">Protein biosynthesis</keyword>
<dbReference type="InterPro" id="IPR016650">
    <property type="entry name" value="eIF3e"/>
</dbReference>
<dbReference type="Proteomes" id="UP000310685">
    <property type="component" value="Unassembled WGS sequence"/>
</dbReference>
<evidence type="ECO:0000313" key="9">
    <source>
        <dbReference type="Proteomes" id="UP000305647"/>
    </source>
</evidence>
<dbReference type="GO" id="GO:0003743">
    <property type="term" value="F:translation initiation factor activity"/>
    <property type="evidence" value="ECO:0007669"/>
    <property type="project" value="UniProtKB-UniRule"/>
</dbReference>
<dbReference type="GO" id="GO:0001732">
    <property type="term" value="P:formation of cytoplasmic translation initiation complex"/>
    <property type="evidence" value="ECO:0007669"/>
    <property type="project" value="UniProtKB-UniRule"/>
</dbReference>
<comment type="caution">
    <text evidence="8">The sequence shown here is derived from an EMBL/GenBank/DDBJ whole genome shotgun (WGS) entry which is preliminary data.</text>
</comment>
<keyword evidence="1 4" id="KW-0963">Cytoplasm</keyword>
<evidence type="ECO:0000256" key="1">
    <source>
        <dbReference type="ARBA" id="ARBA00022490"/>
    </source>
</evidence>
<feature type="domain" description="PCI" evidence="6">
    <location>
        <begin position="213"/>
        <end position="396"/>
    </location>
</feature>
<proteinExistence type="inferred from homology"/>
<dbReference type="InterPro" id="IPR000717">
    <property type="entry name" value="PCI_dom"/>
</dbReference>
<dbReference type="PROSITE" id="PS50250">
    <property type="entry name" value="PCI"/>
    <property type="match status" value="1"/>
</dbReference>
<dbReference type="EMBL" id="SPRC01000025">
    <property type="protein sequence ID" value="TIB78594.1"/>
    <property type="molecule type" value="Genomic_DNA"/>
</dbReference>
<dbReference type="InterPro" id="IPR019010">
    <property type="entry name" value="eIF3e_N"/>
</dbReference>
<accession>A0A4T0LIG9</accession>
<dbReference type="HAMAP" id="MF_03004">
    <property type="entry name" value="eIF3e"/>
    <property type="match status" value="1"/>
</dbReference>
<evidence type="ECO:0000256" key="3">
    <source>
        <dbReference type="ARBA" id="ARBA00022917"/>
    </source>
</evidence>
<dbReference type="SMART" id="SM01186">
    <property type="entry name" value="eIF3_N"/>
    <property type="match status" value="1"/>
</dbReference>
<feature type="compositionally biased region" description="Basic and acidic residues" evidence="5">
    <location>
        <begin position="557"/>
        <end position="566"/>
    </location>
</feature>
<dbReference type="AlphaFoldDB" id="A0A4T0LIG9"/>
<comment type="function">
    <text evidence="4">Component of the eukaryotic translation initiation factor 3 (eIF-3) complex, which is involved in protein synthesis of a specialized repertoire of mRNAs and, together with other initiation factors, stimulates binding of mRNA and methionyl-tRNAi to the 40S ribosome. The eIF-3 complex specifically targets and initiates translation of a subset of mRNAs involved in cell proliferation.</text>
</comment>
<dbReference type="PANTHER" id="PTHR10317">
    <property type="entry name" value="EUKARYOTIC TRANSLATION INITIATION FACTOR 3 SUBUNIT E"/>
    <property type="match status" value="1"/>
</dbReference>
<feature type="compositionally biased region" description="Basic and acidic residues" evidence="5">
    <location>
        <begin position="665"/>
        <end position="678"/>
    </location>
</feature>
<evidence type="ECO:0000313" key="7">
    <source>
        <dbReference type="EMBL" id="TIB78594.1"/>
    </source>
</evidence>
<evidence type="ECO:0000313" key="8">
    <source>
        <dbReference type="EMBL" id="TIC34192.1"/>
    </source>
</evidence>
<keyword evidence="2 4" id="KW-0396">Initiation factor</keyword>
<sequence length="732" mass="82274">MVAYDLTTRLIPFLDRHLALPLLNYLTDLDIYNQNQLQSAQYELVKGTNMVDYASQINPHESQDDKKKHIVDTQQQYQQKAKEVLEVLTNPDVSNHLTQDKHKNREILQEKFNLQPNSIEVLYDYGHFQFSSGNYVEAAEYLYHFRILSTEPAKVLSSQWGILASNILKGSFDQALEDFNGLRETIDRQHSQDKGTVIQLQQRTWLLHWGLFIFFNHEQGRDVLVDLLSHTAYLNTLQTACPWLLRYYTIAVIATSRQSQRQKSLIRDLIRVVNIETYQYQDPLTKFVEALYTDFDFNVVEAQLKEIDTVFTQDFFLSNEQLKDDFFSSARFYVVEAYCRIHSHVTISEIAQKVGLSEDAFKSWISKEEKFVVDSNAVYIPTETPNVLSTILDKSSALALRSQSIKQAITTYHIYALLRRQKAYAGIHFENVDEDDGEGGEDEVCYCLSVDNPPKEIRVVSLGGISRSVVCVDNSGVDNDIRTVVVHLDKYFNVGAFPVKRQTLYRAFRSTDSGEQENRLSALAHDLEVALFRDNDLSYITEPADKYDIGTTTHVPDNGREKDKNESVSSLLQSQRSSHAIATPQPRKSSQEKKDRNFEQVSRDAQANIPSPPASQDLAPNIGGSDLDPFQSFNNPPSGIGLGNLRQPGTLGGPSRPSGGGMHPTPEELFAHPPEARYDPIGPVFGPGGSMGVQPPFNDPTKRSRGPSGGFGGVSFGGDPDFDEPMPPGSVS</sequence>
<dbReference type="GO" id="GO:0016282">
    <property type="term" value="C:eukaryotic 43S preinitiation complex"/>
    <property type="evidence" value="ECO:0007669"/>
    <property type="project" value="UniProtKB-UniRule"/>
</dbReference>
<comment type="subunit">
    <text evidence="4">Component of the eukaryotic translation initiation factor 3 (eIF-3) complex.</text>
</comment>
<organism evidence="8 9">
    <name type="scientific">Wallemia mellicola</name>
    <dbReference type="NCBI Taxonomy" id="1708541"/>
    <lineage>
        <taxon>Eukaryota</taxon>
        <taxon>Fungi</taxon>
        <taxon>Dikarya</taxon>
        <taxon>Basidiomycota</taxon>
        <taxon>Wallemiomycotina</taxon>
        <taxon>Wallemiomycetes</taxon>
        <taxon>Wallemiales</taxon>
        <taxon>Wallemiaceae</taxon>
        <taxon>Wallemia</taxon>
    </lineage>
</organism>
<dbReference type="EMBL" id="SPRO01000002">
    <property type="protein sequence ID" value="TIC34192.1"/>
    <property type="molecule type" value="Genomic_DNA"/>
</dbReference>
<dbReference type="GO" id="GO:0071540">
    <property type="term" value="C:eukaryotic translation initiation factor 3 complex, eIF3e"/>
    <property type="evidence" value="ECO:0007669"/>
    <property type="project" value="UniProtKB-UniRule"/>
</dbReference>
<dbReference type="Pfam" id="PF09440">
    <property type="entry name" value="eIF3_N"/>
    <property type="match status" value="1"/>
</dbReference>
<evidence type="ECO:0000256" key="4">
    <source>
        <dbReference type="HAMAP-Rule" id="MF_03004"/>
    </source>
</evidence>
<evidence type="ECO:0000256" key="2">
    <source>
        <dbReference type="ARBA" id="ARBA00022540"/>
    </source>
</evidence>
<gene>
    <name evidence="4" type="primary">INT6</name>
    <name evidence="8" type="ORF">E3Q10_00268</name>
    <name evidence="7" type="ORF">E3Q22_02509</name>
</gene>